<name>A0AA44Q778_BACCE</name>
<dbReference type="AlphaFoldDB" id="A0AA44Q778"/>
<sequence length="31" mass="3621">LYGVNQAQEAVQIKRLNLFESEKKKLAKRFA</sequence>
<dbReference type="Proteomes" id="UP000226357">
    <property type="component" value="Unassembled WGS sequence"/>
</dbReference>
<proteinExistence type="predicted"/>
<gene>
    <name evidence="1" type="ORF">COK38_22720</name>
</gene>
<dbReference type="EMBL" id="NVBO01000285">
    <property type="protein sequence ID" value="PFR91893.1"/>
    <property type="molecule type" value="Genomic_DNA"/>
</dbReference>
<feature type="non-terminal residue" evidence="1">
    <location>
        <position position="1"/>
    </location>
</feature>
<protein>
    <submittedName>
        <fullName evidence="1">Transposase</fullName>
    </submittedName>
</protein>
<accession>A0AA44Q778</accession>
<evidence type="ECO:0000313" key="1">
    <source>
        <dbReference type="EMBL" id="PFR91893.1"/>
    </source>
</evidence>
<comment type="caution">
    <text evidence="1">The sequence shown here is derived from an EMBL/GenBank/DDBJ whole genome shotgun (WGS) entry which is preliminary data.</text>
</comment>
<organism evidence="1 2">
    <name type="scientific">Bacillus cereus</name>
    <dbReference type="NCBI Taxonomy" id="1396"/>
    <lineage>
        <taxon>Bacteria</taxon>
        <taxon>Bacillati</taxon>
        <taxon>Bacillota</taxon>
        <taxon>Bacilli</taxon>
        <taxon>Bacillales</taxon>
        <taxon>Bacillaceae</taxon>
        <taxon>Bacillus</taxon>
        <taxon>Bacillus cereus group</taxon>
    </lineage>
</organism>
<reference evidence="1 2" key="1">
    <citation type="submission" date="2017-09" db="EMBL/GenBank/DDBJ databases">
        <title>Large-scale bioinformatics analysis of Bacillus genomes uncovers conserved roles of natural products in bacterial physiology.</title>
        <authorList>
            <consortium name="Agbiome Team Llc"/>
            <person name="Bleich R.M."/>
            <person name="Grubbs K.J."/>
            <person name="Santa Maria K.C."/>
            <person name="Allen S.E."/>
            <person name="Farag S."/>
            <person name="Shank E.A."/>
            <person name="Bowers A."/>
        </authorList>
    </citation>
    <scope>NUCLEOTIDE SEQUENCE [LARGE SCALE GENOMIC DNA]</scope>
    <source>
        <strain evidence="1 2">AFS067272</strain>
    </source>
</reference>
<evidence type="ECO:0000313" key="2">
    <source>
        <dbReference type="Proteomes" id="UP000226357"/>
    </source>
</evidence>